<dbReference type="Pfam" id="PF00595">
    <property type="entry name" value="PDZ"/>
    <property type="match status" value="1"/>
</dbReference>
<feature type="region of interest" description="Disordered" evidence="1">
    <location>
        <begin position="176"/>
        <end position="206"/>
    </location>
</feature>
<feature type="compositionally biased region" description="Low complexity" evidence="1">
    <location>
        <begin position="2359"/>
        <end position="2368"/>
    </location>
</feature>
<feature type="region of interest" description="Disordered" evidence="1">
    <location>
        <begin position="2126"/>
        <end position="2158"/>
    </location>
</feature>
<dbReference type="VEuPathDB" id="VectorBase:MDOA009732"/>
<feature type="compositionally biased region" description="Polar residues" evidence="1">
    <location>
        <begin position="2349"/>
        <end position="2358"/>
    </location>
</feature>
<dbReference type="SUPFAM" id="SSF50156">
    <property type="entry name" value="PDZ domain-like"/>
    <property type="match status" value="1"/>
</dbReference>
<feature type="region of interest" description="Disordered" evidence="1">
    <location>
        <begin position="1033"/>
        <end position="1199"/>
    </location>
</feature>
<feature type="compositionally biased region" description="Low complexity" evidence="1">
    <location>
        <begin position="2467"/>
        <end position="2479"/>
    </location>
</feature>
<feature type="compositionally biased region" description="Low complexity" evidence="1">
    <location>
        <begin position="1297"/>
        <end position="1313"/>
    </location>
</feature>
<feature type="compositionally biased region" description="Basic and acidic residues" evidence="1">
    <location>
        <begin position="1074"/>
        <end position="1086"/>
    </location>
</feature>
<dbReference type="GO" id="GO:0005634">
    <property type="term" value="C:nucleus"/>
    <property type="evidence" value="ECO:0007669"/>
    <property type="project" value="TreeGrafter"/>
</dbReference>
<feature type="compositionally biased region" description="Acidic residues" evidence="1">
    <location>
        <begin position="1795"/>
        <end position="1812"/>
    </location>
</feature>
<dbReference type="eggNOG" id="KOG3528">
    <property type="taxonomic scope" value="Eukaryota"/>
</dbReference>
<feature type="compositionally biased region" description="Low complexity" evidence="1">
    <location>
        <begin position="2550"/>
        <end position="2563"/>
    </location>
</feature>
<feature type="compositionally biased region" description="Polar residues" evidence="1">
    <location>
        <begin position="2330"/>
        <end position="2341"/>
    </location>
</feature>
<feature type="compositionally biased region" description="Basic residues" evidence="1">
    <location>
        <begin position="2586"/>
        <end position="2597"/>
    </location>
</feature>
<dbReference type="InterPro" id="IPR035899">
    <property type="entry name" value="DBL_dom_sf"/>
</dbReference>
<dbReference type="STRING" id="7370.A0A1I8MYI1"/>
<feature type="compositionally biased region" description="Polar residues" evidence="1">
    <location>
        <begin position="2142"/>
        <end position="2158"/>
    </location>
</feature>
<dbReference type="PROSITE" id="PS50106">
    <property type="entry name" value="PDZ"/>
    <property type="match status" value="1"/>
</dbReference>
<dbReference type="SMART" id="SM00228">
    <property type="entry name" value="PDZ"/>
    <property type="match status" value="1"/>
</dbReference>
<dbReference type="PANTHER" id="PTHR46848">
    <property type="entry name" value="REGULATOR OF G-PROTEIN SIGNALING 3"/>
    <property type="match status" value="1"/>
</dbReference>
<feature type="region of interest" description="Disordered" evidence="1">
    <location>
        <begin position="1476"/>
        <end position="1497"/>
    </location>
</feature>
<organism evidence="2">
    <name type="scientific">Musca domestica</name>
    <name type="common">House fly</name>
    <dbReference type="NCBI Taxonomy" id="7370"/>
    <lineage>
        <taxon>Eukaryota</taxon>
        <taxon>Metazoa</taxon>
        <taxon>Ecdysozoa</taxon>
        <taxon>Arthropoda</taxon>
        <taxon>Hexapoda</taxon>
        <taxon>Insecta</taxon>
        <taxon>Pterygota</taxon>
        <taxon>Neoptera</taxon>
        <taxon>Endopterygota</taxon>
        <taxon>Diptera</taxon>
        <taxon>Brachycera</taxon>
        <taxon>Muscomorpha</taxon>
        <taxon>Muscoidea</taxon>
        <taxon>Muscidae</taxon>
        <taxon>Musca</taxon>
    </lineage>
</organism>
<evidence type="ECO:0000313" key="2">
    <source>
        <dbReference type="EnsemblMetazoa" id="MDOA009732-PB"/>
    </source>
</evidence>
<dbReference type="VEuPathDB" id="VectorBase:MDOMA2_004915"/>
<dbReference type="GO" id="GO:0005886">
    <property type="term" value="C:plasma membrane"/>
    <property type="evidence" value="ECO:0007669"/>
    <property type="project" value="TreeGrafter"/>
</dbReference>
<feature type="compositionally biased region" description="Acidic residues" evidence="1">
    <location>
        <begin position="1557"/>
        <end position="1585"/>
    </location>
</feature>
<feature type="region of interest" description="Disordered" evidence="1">
    <location>
        <begin position="1999"/>
        <end position="2023"/>
    </location>
</feature>
<dbReference type="Gene3D" id="2.30.42.10">
    <property type="match status" value="1"/>
</dbReference>
<feature type="compositionally biased region" description="Polar residues" evidence="1">
    <location>
        <begin position="2126"/>
        <end position="2135"/>
    </location>
</feature>
<feature type="compositionally biased region" description="Polar residues" evidence="1">
    <location>
        <begin position="1136"/>
        <end position="1146"/>
    </location>
</feature>
<dbReference type="InterPro" id="IPR011993">
    <property type="entry name" value="PH-like_dom_sf"/>
</dbReference>
<feature type="compositionally biased region" description="Low complexity" evidence="1">
    <location>
        <begin position="1147"/>
        <end position="1199"/>
    </location>
</feature>
<feature type="region of interest" description="Disordered" evidence="1">
    <location>
        <begin position="1214"/>
        <end position="1313"/>
    </location>
</feature>
<dbReference type="eggNOG" id="KOG3522">
    <property type="taxonomic scope" value="Eukaryota"/>
</dbReference>
<accession>A0A1I8MYI1</accession>
<dbReference type="Gene3D" id="1.20.900.10">
    <property type="entry name" value="Dbl homology (DH) domain"/>
    <property type="match status" value="1"/>
</dbReference>
<feature type="region of interest" description="Disordered" evidence="1">
    <location>
        <begin position="986"/>
        <end position="1012"/>
    </location>
</feature>
<dbReference type="GO" id="GO:0005085">
    <property type="term" value="F:guanyl-nucleotide exchange factor activity"/>
    <property type="evidence" value="ECO:0007669"/>
    <property type="project" value="InterPro"/>
</dbReference>
<feature type="compositionally biased region" description="Basic and acidic residues" evidence="1">
    <location>
        <begin position="1765"/>
        <end position="1778"/>
    </location>
</feature>
<dbReference type="InterPro" id="IPR036034">
    <property type="entry name" value="PDZ_sf"/>
</dbReference>
<feature type="compositionally biased region" description="Basic and acidic residues" evidence="1">
    <location>
        <begin position="986"/>
        <end position="996"/>
    </location>
</feature>
<evidence type="ECO:0000256" key="1">
    <source>
        <dbReference type="SAM" id="MobiDB-lite"/>
    </source>
</evidence>
<dbReference type="SUPFAM" id="SSF50729">
    <property type="entry name" value="PH domain-like"/>
    <property type="match status" value="1"/>
</dbReference>
<feature type="region of interest" description="Disordered" evidence="1">
    <location>
        <begin position="922"/>
        <end position="941"/>
    </location>
</feature>
<feature type="compositionally biased region" description="Polar residues" evidence="1">
    <location>
        <begin position="1532"/>
        <end position="1544"/>
    </location>
</feature>
<feature type="compositionally biased region" description="Acidic residues" evidence="1">
    <location>
        <begin position="1514"/>
        <end position="1526"/>
    </location>
</feature>
<reference evidence="2" key="1">
    <citation type="submission" date="2020-05" db="UniProtKB">
        <authorList>
            <consortium name="EnsemblMetazoa"/>
        </authorList>
    </citation>
    <scope>IDENTIFICATION</scope>
    <source>
        <strain evidence="2">Aabys</strain>
    </source>
</reference>
<dbReference type="PROSITE" id="PS50010">
    <property type="entry name" value="DH_2"/>
    <property type="match status" value="1"/>
</dbReference>
<feature type="region of interest" description="Disordered" evidence="1">
    <location>
        <begin position="1514"/>
        <end position="1592"/>
    </location>
</feature>
<feature type="region of interest" description="Disordered" evidence="1">
    <location>
        <begin position="2083"/>
        <end position="2109"/>
    </location>
</feature>
<feature type="region of interest" description="Disordered" evidence="1">
    <location>
        <begin position="2542"/>
        <end position="2606"/>
    </location>
</feature>
<feature type="compositionally biased region" description="Acidic residues" evidence="1">
    <location>
        <begin position="1720"/>
        <end position="1729"/>
    </location>
</feature>
<feature type="compositionally biased region" description="Basic and acidic residues" evidence="1">
    <location>
        <begin position="1359"/>
        <end position="1370"/>
    </location>
</feature>
<sequence length="2606" mass="284515">RSEFLGCVSFPLATLLQQRELNGSYKLQAQTCLNQPHTKPVIAELVAHHQTAINHRTTAIGVEQAKTLSSQQGAAAAATGAEASSSVYPCNNNNNTTLDNNNNSHHNTLAMAAMTQMRNNTDDAVSIDSMAAPVASSGALLDHYQQTPMILSKKALHQRDADENLFLRFLELDPPNSSDAMVPTTPGGGGGGGRRLSNSKPIGRTPFTMTKKLTRTAERGFGFSIVWTHPPRVEKVEPGLSADRCGILPGDYVIFVDKHNVVTMPEADVLNLIRSQGATLTLEIFRRSGSGTGATAATGSSHTTTTTATAVTQRSLATTMPMNGKTSRMAASSGTSINQVANDDMKPARPPTACSVGTTMSSVEAAKRRLNLPQVTFSKESIAPITDNRRRFLLQLISREQNFMSALHFGMQRFVQPLAERKDLITPNDHRTLFQNMDELLRISEDILEQLCHDDQEPQMNFASRVYLSKTTAICAAYKKYCNGIKRADCVLVNKSRQAGSEFVAFITEPPVPRKRPDLTMFIHRPLQHFREILKLMQLLASNCHVDTEEHKNFNTVINELQAAYREITVSSGLMEPLGEGRPLLTLQDLESRMVFTKCKPFTLAVQGRQWIFGGDLSRVEGRSVKPYWTLLFSDIIVFAKVSRDRVLFITEEPIPIANIVDSCFHMRKKTTEFRLTVDPNGRLAESPTGYCAPDLTKTPKKGARRKSLVLRAPSLELKAVWQNLLQRQIFLVNAALGSTPLSSPLDSPDVLNTLVPLSDIGLASASIGSIKLSSMDSINLKNQQHHQQNNRLTPQVSEQIEKLIDEKCRILNKTGTSKSSALHLANWMKGQLDKQQEQARLAVSRFIPENQLDVETLNSDDPHQNESADERITYWTRQQLEKRTQELNLTKENGHLRAGTNFGRKRLSGVDELSMSDASHSEVVSQISQSHSTTSDSQITVRSSPIILDKLAVCRHCHKNCQKTPKNALGPDLENQKLEEQLDLEKQEDRGENESKHHHPPHTPSSCPLSPNSLQKSNLVCNSLKVQHSQSSPHRCCKINGNGSASRASSVTSISSGTVTGERPAPGQGQKDTNLHQHPTHENHQHHLHSSRSSLRDDTESDVAQLLTDDNYCPSETTVDEGDPVFASPPAAAGQHQTTNQEEANSSSTTSSATSSTTSTTSISSTQLEANATTANTTTNSTTNQDPDSDAPAAAAGAAGRLQLSGRIHHIRILEEDNNEAPLTNGHGEDREERREEQEERHRPQPAPRRLMNNSQEEQAEEGGEEQLKTKVVTIQPQSSPSPEKSPKTPTPKSPKTPSTPKSDRSASSSTKSKQFVACHCDCLPEDFANATLSPEEVELKTCKMLESPKQSPKMPKSPKETREANEDPHRFCRCTCKKKPDITSPAPQVFDSKEKVAPKISDEDDDDLSLMLIGLAQLTPTAKLLNMPPTAPLPTPTQPLSHYAENGGFVPTIAIVPATPDSVLTKTSTNVWDNSAHLNSNNSPSPSPPSPHTTNLQISSIARHQAVIENIPEDSCDESPLDEEPPYRPMSNTLRRYGTMSSLEKLPSEDRGDNDYDDEEEGEEDDDDVDDLEVDDEDDDEELMDKARADNIELDNEIRVVTKAIYSTEEASGSMQTSTANAWTSRASTFVSGKMSFFEESRAFIDKYLGRWNQEQTESSAPVMTSDPEEQMDECTSGATSGEEVWGTPTSGGDNDDMHMANSENTHSSPTKSSNSLNDDDDTELMMDELLMAPPMSASSIRGLLPRRRLEPLFEEETESDEEKTQQESEELKKGETTTNGHYLEDSEAGSSSEEEQEEEDGEEEMEEMEDHVNTADYEEEEDGDLTSTEERCQPQLQTTILGPRPLTKPVAGANVLPPAVLKASSCEYLLDQRMTSSVAIPTAATMEPMMAVAADNVIARVEAATCWTKMTNVMTTTITTTTTATAMMTAMTTVAVTVTATMATGTCSTMASTTPTTPSPAAWSASTTTSSGNVITESANDAKMPAPTQVELAPAAPKTEAKTLPRPAKFTPPPPPPRRLLLTQTNLKTSGTDTKTTAITTTKAPQPQRKSGVFADTGSSVGVRGVDACVASHATPTVANTPAPQHTATMTSTTTTTTKTKMTTATPKNSKVEDACVTRNYSANNKSRSTCDSMKPPTGQATPQQLPAAAESQQRLSSTIIETSLLSLMDNSSTSSSKTNRPHCTSSTTASKMRAKCPMKPERKPVTTTTTTTAATTTTTMTSRDLDQELQMEMQRSPDGHAKDSTSTCAQPAAVGSALSPRLEMRLALNQDIMGDEDLISYDPGPDLTTILVHDLSTFHRLTGRDLLNRSAMNRVQPKEAVISYSQQRNSKMDTPTVNRRPRPHLNSNNNNGSAITPTTGIPMPPTTTTTIPAASSMPFAGSVRVADVQQHLQPNRNTWSNFAFADRNRDVNASAVNSKDDSKLSDLEILARREKIYCMSQLRSGSRVRTTTTMTMTSTRIMASTTTITATGSSSLNNPLTRTTSTTSMAGASEELGSGSGSTAKKSHSRQRKISRDETALMETGKANKLINFIKRRNSEIPPSANNSQTSLNDSNSSSTPQHKQTPMSPRKDNDKPSLNRRLWKQITKRRRSNSVSELVAS</sequence>
<proteinExistence type="predicted"/>
<feature type="compositionally biased region" description="Polar residues" evidence="1">
    <location>
        <begin position="2480"/>
        <end position="2493"/>
    </location>
</feature>
<feature type="region of interest" description="Disordered" evidence="1">
    <location>
        <begin position="2173"/>
        <end position="2216"/>
    </location>
</feature>
<feature type="compositionally biased region" description="Basic and acidic residues" evidence="1">
    <location>
        <begin position="1393"/>
        <end position="1403"/>
    </location>
</feature>
<feature type="compositionally biased region" description="Low complexity" evidence="1">
    <location>
        <begin position="1044"/>
        <end position="1062"/>
    </location>
</feature>
<dbReference type="EnsemblMetazoa" id="MDOA009732-RB">
    <property type="protein sequence ID" value="MDOA009732-PB"/>
    <property type="gene ID" value="MDOA009732"/>
</dbReference>
<feature type="compositionally biased region" description="Low complexity" evidence="1">
    <location>
        <begin position="2173"/>
        <end position="2182"/>
    </location>
</feature>
<feature type="compositionally biased region" description="Low complexity" evidence="1">
    <location>
        <begin position="2090"/>
        <end position="2109"/>
    </location>
</feature>
<dbReference type="SUPFAM" id="SSF48065">
    <property type="entry name" value="DBL homology domain (DH-domain)"/>
    <property type="match status" value="1"/>
</dbReference>
<name>A0A1I8MYI1_MUSDO</name>
<feature type="region of interest" description="Disordered" evidence="1">
    <location>
        <begin position="1383"/>
        <end position="1403"/>
    </location>
</feature>
<dbReference type="Pfam" id="PF00621">
    <property type="entry name" value="RhoGEF"/>
    <property type="match status" value="1"/>
</dbReference>
<feature type="compositionally biased region" description="Polar residues" evidence="1">
    <location>
        <begin position="1704"/>
        <end position="1719"/>
    </location>
</feature>
<feature type="compositionally biased region" description="Basic and acidic residues" evidence="1">
    <location>
        <begin position="1228"/>
        <end position="1244"/>
    </location>
</feature>
<dbReference type="PANTHER" id="PTHR46848:SF1">
    <property type="entry name" value="REGULATOR OF G-PROTEIN SIGNALING 3"/>
    <property type="match status" value="1"/>
</dbReference>
<evidence type="ECO:0008006" key="3">
    <source>
        <dbReference type="Google" id="ProtNLM"/>
    </source>
</evidence>
<protein>
    <recommendedName>
        <fullName evidence="3">RhoGEF domain protein</fullName>
    </recommendedName>
</protein>
<feature type="region of interest" description="Disordered" evidence="1">
    <location>
        <begin position="2330"/>
        <end position="2368"/>
    </location>
</feature>
<feature type="compositionally biased region" description="Acidic residues" evidence="1">
    <location>
        <begin position="1755"/>
        <end position="1764"/>
    </location>
</feature>
<feature type="region of interest" description="Disordered" evidence="1">
    <location>
        <begin position="1657"/>
        <end position="1847"/>
    </location>
</feature>
<feature type="compositionally biased region" description="Polar residues" evidence="1">
    <location>
        <begin position="2185"/>
        <end position="2194"/>
    </location>
</feature>
<feature type="region of interest" description="Disordered" evidence="1">
    <location>
        <begin position="2467"/>
        <end position="2527"/>
    </location>
</feature>
<dbReference type="InterPro" id="IPR000219">
    <property type="entry name" value="DH_dom"/>
</dbReference>
<dbReference type="InterPro" id="IPR001478">
    <property type="entry name" value="PDZ"/>
</dbReference>
<dbReference type="Gene3D" id="2.30.29.30">
    <property type="entry name" value="Pleckstrin-homology domain (PH domain)/Phosphotyrosine-binding domain (PTB)"/>
    <property type="match status" value="1"/>
</dbReference>
<feature type="region of interest" description="Disordered" evidence="1">
    <location>
        <begin position="1345"/>
        <end position="1370"/>
    </location>
</feature>